<comment type="caution">
    <text evidence="3">The sequence shown here is derived from an EMBL/GenBank/DDBJ whole genome shotgun (WGS) entry which is preliminary data.</text>
</comment>
<proteinExistence type="predicted"/>
<feature type="transmembrane region" description="Helical" evidence="1">
    <location>
        <begin position="343"/>
        <end position="360"/>
    </location>
</feature>
<dbReference type="RefSeq" id="WP_270675785.1">
    <property type="nucleotide sequence ID" value="NZ_JAQFWP010000003.1"/>
</dbReference>
<dbReference type="Pfam" id="PF01757">
    <property type="entry name" value="Acyl_transf_3"/>
    <property type="match status" value="1"/>
</dbReference>
<keyword evidence="4" id="KW-1185">Reference proteome</keyword>
<dbReference type="PANTHER" id="PTHR23028">
    <property type="entry name" value="ACETYLTRANSFERASE"/>
    <property type="match status" value="1"/>
</dbReference>
<organism evidence="3 4">
    <name type="scientific">Nocardiopsis suaedae</name>
    <dbReference type="NCBI Taxonomy" id="3018444"/>
    <lineage>
        <taxon>Bacteria</taxon>
        <taxon>Bacillati</taxon>
        <taxon>Actinomycetota</taxon>
        <taxon>Actinomycetes</taxon>
        <taxon>Streptosporangiales</taxon>
        <taxon>Nocardiopsidaceae</taxon>
        <taxon>Nocardiopsis</taxon>
    </lineage>
</organism>
<gene>
    <name evidence="3" type="ORF">O4U47_02510</name>
</gene>
<feature type="transmembrane region" description="Helical" evidence="1">
    <location>
        <begin position="47"/>
        <end position="68"/>
    </location>
</feature>
<dbReference type="Proteomes" id="UP001165685">
    <property type="component" value="Unassembled WGS sequence"/>
</dbReference>
<evidence type="ECO:0000313" key="3">
    <source>
        <dbReference type="EMBL" id="MDA2803373.1"/>
    </source>
</evidence>
<feature type="transmembrane region" description="Helical" evidence="1">
    <location>
        <begin position="189"/>
        <end position="209"/>
    </location>
</feature>
<keyword evidence="1" id="KW-0472">Membrane</keyword>
<sequence length="413" mass="43933">MTFVESARDDRASRSAPARAPYLPALDGLRGAAILGVLLFHTDRLPGGFLGVDLFFALSGYLITDLLLRETAATGSVSLAAFWGRRIRRLFPALAVMLAGAALLVRAFAPPDTVRSMLSDGPWVQANLVNWHLLAESAGYWDRFGAERVFEHLWSIAVEEQFYLVWPLVLVAVAHLARRRRGARRADGGIAVAAALASAVSLALMVLLVDGADPSRVYMGTDTRAFSLLLGAMVATGPVRAALARAVGRWAGAAAAVLAVGIAALWLVADGTDSLWLFTGGLFAHSLASALLIGLCAQAPRTSVARALSWRPLRWLGLVSYSLYLWHWPVIVLLSPERTGLDGWAWTATVGAVSVAAASLSKHLVEDPIRFRAGWARGRRGAVAFGAAMVALAVLWVAIPAPPPAAVDVALLE</sequence>
<keyword evidence="1" id="KW-1133">Transmembrane helix</keyword>
<feature type="transmembrane region" description="Helical" evidence="1">
    <location>
        <begin position="312"/>
        <end position="331"/>
    </location>
</feature>
<dbReference type="EMBL" id="JAQFWP010000003">
    <property type="protein sequence ID" value="MDA2803373.1"/>
    <property type="molecule type" value="Genomic_DNA"/>
</dbReference>
<feature type="transmembrane region" description="Helical" evidence="1">
    <location>
        <begin position="275"/>
        <end position="300"/>
    </location>
</feature>
<evidence type="ECO:0000313" key="4">
    <source>
        <dbReference type="Proteomes" id="UP001165685"/>
    </source>
</evidence>
<feature type="transmembrane region" description="Helical" evidence="1">
    <location>
        <begin position="225"/>
        <end position="243"/>
    </location>
</feature>
<feature type="transmembrane region" description="Helical" evidence="1">
    <location>
        <begin position="250"/>
        <end position="269"/>
    </location>
</feature>
<feature type="transmembrane region" description="Helical" evidence="1">
    <location>
        <begin position="161"/>
        <end position="177"/>
    </location>
</feature>
<feature type="transmembrane region" description="Helical" evidence="1">
    <location>
        <begin position="21"/>
        <end position="41"/>
    </location>
</feature>
<keyword evidence="3" id="KW-0012">Acyltransferase</keyword>
<evidence type="ECO:0000259" key="2">
    <source>
        <dbReference type="Pfam" id="PF01757"/>
    </source>
</evidence>
<dbReference type="InterPro" id="IPR002656">
    <property type="entry name" value="Acyl_transf_3_dom"/>
</dbReference>
<feature type="domain" description="Acyltransferase 3" evidence="2">
    <location>
        <begin position="24"/>
        <end position="358"/>
    </location>
</feature>
<feature type="transmembrane region" description="Helical" evidence="1">
    <location>
        <begin position="381"/>
        <end position="399"/>
    </location>
</feature>
<accession>A0ABT4TF92</accession>
<reference evidence="3" key="1">
    <citation type="submission" date="2023-01" db="EMBL/GenBank/DDBJ databases">
        <title>Draft genome sequence of Nocardiopsis sp. LSu2-4 isolated from halophytes.</title>
        <authorList>
            <person name="Duangmal K."/>
            <person name="Chantavorakit T."/>
        </authorList>
    </citation>
    <scope>NUCLEOTIDE SEQUENCE</scope>
    <source>
        <strain evidence="3">LSu2-4</strain>
    </source>
</reference>
<keyword evidence="1" id="KW-0812">Transmembrane</keyword>
<dbReference type="PANTHER" id="PTHR23028:SF53">
    <property type="entry name" value="ACYL_TRANSF_3 DOMAIN-CONTAINING PROTEIN"/>
    <property type="match status" value="1"/>
</dbReference>
<name>A0ABT4TF92_9ACTN</name>
<dbReference type="GO" id="GO:0016746">
    <property type="term" value="F:acyltransferase activity"/>
    <property type="evidence" value="ECO:0007669"/>
    <property type="project" value="UniProtKB-KW"/>
</dbReference>
<feature type="transmembrane region" description="Helical" evidence="1">
    <location>
        <begin position="89"/>
        <end position="109"/>
    </location>
</feature>
<evidence type="ECO:0000256" key="1">
    <source>
        <dbReference type="SAM" id="Phobius"/>
    </source>
</evidence>
<protein>
    <submittedName>
        <fullName evidence="3">Acyltransferase</fullName>
    </submittedName>
</protein>
<dbReference type="InterPro" id="IPR050879">
    <property type="entry name" value="Acyltransferase_3"/>
</dbReference>
<keyword evidence="3" id="KW-0808">Transferase</keyword>